<reference evidence="9 10" key="1">
    <citation type="submission" date="2019-03" db="EMBL/GenBank/DDBJ databases">
        <title>Glutamicibacter sp. LJH19 genome.</title>
        <authorList>
            <person name="Sinai Borker S."/>
            <person name="Kumar R."/>
        </authorList>
    </citation>
    <scope>NUCLEOTIDE SEQUENCE [LARGE SCALE GENOMIC DNA]</scope>
    <source>
        <strain evidence="9 10">LJH19</strain>
    </source>
</reference>
<proteinExistence type="inferred from homology"/>
<dbReference type="GO" id="GO:0005886">
    <property type="term" value="C:plasma membrane"/>
    <property type="evidence" value="ECO:0007669"/>
    <property type="project" value="UniProtKB-SubCell"/>
</dbReference>
<dbReference type="GO" id="GO:0005524">
    <property type="term" value="F:ATP binding"/>
    <property type="evidence" value="ECO:0007669"/>
    <property type="project" value="UniProtKB-KW"/>
</dbReference>
<comment type="caution">
    <text evidence="9">The sequence shown here is derived from an EMBL/GenBank/DDBJ whole genome shotgun (WGS) entry which is preliminary data.</text>
</comment>
<dbReference type="InterPro" id="IPR003439">
    <property type="entry name" value="ABC_transporter-like_ATP-bd"/>
</dbReference>
<dbReference type="GO" id="GO:0016887">
    <property type="term" value="F:ATP hydrolysis activity"/>
    <property type="evidence" value="ECO:0007669"/>
    <property type="project" value="InterPro"/>
</dbReference>
<keyword evidence="4" id="KW-1003">Cell membrane</keyword>
<evidence type="ECO:0000256" key="4">
    <source>
        <dbReference type="ARBA" id="ARBA00022475"/>
    </source>
</evidence>
<evidence type="ECO:0000259" key="8">
    <source>
        <dbReference type="PROSITE" id="PS50893"/>
    </source>
</evidence>
<dbReference type="CDD" id="cd03257">
    <property type="entry name" value="ABC_NikE_OppD_transporters"/>
    <property type="match status" value="1"/>
</dbReference>
<keyword evidence="5" id="KW-0547">Nucleotide-binding</keyword>
<dbReference type="PROSITE" id="PS50893">
    <property type="entry name" value="ABC_TRANSPORTER_2"/>
    <property type="match status" value="1"/>
</dbReference>
<dbReference type="EMBL" id="SPDS01000001">
    <property type="protein sequence ID" value="TFH56626.1"/>
    <property type="molecule type" value="Genomic_DNA"/>
</dbReference>
<gene>
    <name evidence="9" type="ORF">EXY26_06235</name>
</gene>
<dbReference type="SMART" id="SM00382">
    <property type="entry name" value="AAA"/>
    <property type="match status" value="1"/>
</dbReference>
<evidence type="ECO:0000256" key="3">
    <source>
        <dbReference type="ARBA" id="ARBA00022448"/>
    </source>
</evidence>
<dbReference type="PANTHER" id="PTHR43297">
    <property type="entry name" value="OLIGOPEPTIDE TRANSPORT ATP-BINDING PROTEIN APPD"/>
    <property type="match status" value="1"/>
</dbReference>
<name>A0A4Y8TWQ0_9MICC</name>
<keyword evidence="6 9" id="KW-0067">ATP-binding</keyword>
<comment type="subcellular location">
    <subcellularLocation>
        <location evidence="1">Cell membrane</location>
        <topology evidence="1">Peripheral membrane protein</topology>
    </subcellularLocation>
</comment>
<feature type="domain" description="ABC transporter" evidence="8">
    <location>
        <begin position="6"/>
        <end position="254"/>
    </location>
</feature>
<evidence type="ECO:0000256" key="1">
    <source>
        <dbReference type="ARBA" id="ARBA00004202"/>
    </source>
</evidence>
<evidence type="ECO:0000256" key="5">
    <source>
        <dbReference type="ARBA" id="ARBA00022741"/>
    </source>
</evidence>
<evidence type="ECO:0000256" key="6">
    <source>
        <dbReference type="ARBA" id="ARBA00022840"/>
    </source>
</evidence>
<evidence type="ECO:0000313" key="9">
    <source>
        <dbReference type="EMBL" id="TFH56626.1"/>
    </source>
</evidence>
<dbReference type="Proteomes" id="UP000297638">
    <property type="component" value="Unassembled WGS sequence"/>
</dbReference>
<dbReference type="PANTHER" id="PTHR43297:SF2">
    <property type="entry name" value="DIPEPTIDE TRANSPORT ATP-BINDING PROTEIN DPPD"/>
    <property type="match status" value="1"/>
</dbReference>
<dbReference type="SUPFAM" id="SSF52540">
    <property type="entry name" value="P-loop containing nucleoside triphosphate hydrolases"/>
    <property type="match status" value="1"/>
</dbReference>
<dbReference type="Gene3D" id="3.40.50.300">
    <property type="entry name" value="P-loop containing nucleotide triphosphate hydrolases"/>
    <property type="match status" value="1"/>
</dbReference>
<keyword evidence="3" id="KW-0813">Transport</keyword>
<evidence type="ECO:0000256" key="7">
    <source>
        <dbReference type="ARBA" id="ARBA00023136"/>
    </source>
</evidence>
<evidence type="ECO:0000256" key="2">
    <source>
        <dbReference type="ARBA" id="ARBA00005417"/>
    </source>
</evidence>
<comment type="similarity">
    <text evidence="2">Belongs to the ABC transporter superfamily.</text>
</comment>
<sequence>MSVPVLEVQDLTVEYVSDERAVRGADRVSFAIHSGEIFGLAGESGCGKSTIANSIMRLLKDPARITHGKILFEGQDVLGMDETELRAWRWNNVAMVFQSAMNSLNPVTRIGEQFVDVIRTHRGGTRAAAVQRAEELLTMVRIDPARLRAYPHQLSGGQRQRIVIAMACALNPRLLILDEPTTALDVVVQQEILEQIRELQSELGFAILFITHDMSLMLELSDRIGIMYGGRIVELAPAPSLRHGSKHPYTQALLGAFPPLHGPKVKLTGLAEGTRFTNIKDLRQIGEGHWVAPTQAPVLTQGELP</sequence>
<dbReference type="InterPro" id="IPR027417">
    <property type="entry name" value="P-loop_NTPase"/>
</dbReference>
<accession>A0A4Y8TWQ0</accession>
<dbReference type="RefSeq" id="WP_134779751.1">
    <property type="nucleotide sequence ID" value="NZ_SPDS01000001.1"/>
</dbReference>
<dbReference type="AlphaFoldDB" id="A0A4Y8TWQ0"/>
<dbReference type="InterPro" id="IPR050388">
    <property type="entry name" value="ABC_Ni/Peptide_Import"/>
</dbReference>
<dbReference type="Pfam" id="PF00005">
    <property type="entry name" value="ABC_tran"/>
    <property type="match status" value="1"/>
</dbReference>
<evidence type="ECO:0000313" key="10">
    <source>
        <dbReference type="Proteomes" id="UP000297638"/>
    </source>
</evidence>
<keyword evidence="7" id="KW-0472">Membrane</keyword>
<protein>
    <submittedName>
        <fullName evidence="9">ABC transporter ATP-binding protein</fullName>
    </submittedName>
</protein>
<dbReference type="FunFam" id="3.40.50.300:FF:000016">
    <property type="entry name" value="Oligopeptide ABC transporter ATP-binding component"/>
    <property type="match status" value="1"/>
</dbReference>
<dbReference type="InterPro" id="IPR003593">
    <property type="entry name" value="AAA+_ATPase"/>
</dbReference>
<organism evidence="9 10">
    <name type="scientific">Glutamicibacter arilaitensis</name>
    <dbReference type="NCBI Taxonomy" id="256701"/>
    <lineage>
        <taxon>Bacteria</taxon>
        <taxon>Bacillati</taxon>
        <taxon>Actinomycetota</taxon>
        <taxon>Actinomycetes</taxon>
        <taxon>Micrococcales</taxon>
        <taxon>Micrococcaceae</taxon>
        <taxon>Glutamicibacter</taxon>
    </lineage>
</organism>